<dbReference type="GO" id="GO:0005763">
    <property type="term" value="C:mitochondrial small ribosomal subunit"/>
    <property type="evidence" value="ECO:0007669"/>
    <property type="project" value="TreeGrafter"/>
</dbReference>
<organism evidence="9">
    <name type="scientific">Pteridomonas danica</name>
    <dbReference type="NCBI Taxonomy" id="38822"/>
    <lineage>
        <taxon>Eukaryota</taxon>
        <taxon>Sar</taxon>
        <taxon>Stramenopiles</taxon>
        <taxon>Ochrophyta</taxon>
        <taxon>Dictyochophyceae</taxon>
        <taxon>Pedinellales</taxon>
        <taxon>Pteridomonas</taxon>
    </lineage>
</organism>
<evidence type="ECO:0000256" key="4">
    <source>
        <dbReference type="ARBA" id="ARBA00022980"/>
    </source>
</evidence>
<dbReference type="InterPro" id="IPR002222">
    <property type="entry name" value="Ribosomal_uS19"/>
</dbReference>
<dbReference type="AlphaFoldDB" id="A0A7T1FV35"/>
<evidence type="ECO:0000256" key="5">
    <source>
        <dbReference type="ARBA" id="ARBA00023274"/>
    </source>
</evidence>
<dbReference type="Pfam" id="PF00203">
    <property type="entry name" value="Ribosomal_S19"/>
    <property type="match status" value="1"/>
</dbReference>
<evidence type="ECO:0000256" key="3">
    <source>
        <dbReference type="ARBA" id="ARBA00022884"/>
    </source>
</evidence>
<evidence type="ECO:0000256" key="7">
    <source>
        <dbReference type="HAMAP-Rule" id="MF_00531"/>
    </source>
</evidence>
<dbReference type="PANTHER" id="PTHR11880">
    <property type="entry name" value="RIBOSOMAL PROTEIN S19P FAMILY MEMBER"/>
    <property type="match status" value="1"/>
</dbReference>
<dbReference type="InterPro" id="IPR023575">
    <property type="entry name" value="Ribosomal_uS19_SF"/>
</dbReference>
<accession>A0A7T1FV35</accession>
<dbReference type="InterPro" id="IPR020934">
    <property type="entry name" value="Ribosomal_uS19_CS"/>
</dbReference>
<gene>
    <name evidence="7 9" type="primary">rps19</name>
</gene>
<comment type="subcellular location">
    <subcellularLocation>
        <location evidence="7">Plastid</location>
        <location evidence="7">Chloroplast</location>
    </subcellularLocation>
</comment>
<evidence type="ECO:0000256" key="2">
    <source>
        <dbReference type="ARBA" id="ARBA00022730"/>
    </source>
</evidence>
<dbReference type="GO" id="GO:0009507">
    <property type="term" value="C:chloroplast"/>
    <property type="evidence" value="ECO:0007669"/>
    <property type="project" value="UniProtKB-SubCell"/>
</dbReference>
<dbReference type="EMBL" id="MT909785">
    <property type="protein sequence ID" value="QPM99323.1"/>
    <property type="molecule type" value="Genomic_DNA"/>
</dbReference>
<name>A0A7T1FV35_9STRA</name>
<keyword evidence="4 7" id="KW-0689">Ribosomal protein</keyword>
<dbReference type="Gene3D" id="3.30.860.10">
    <property type="entry name" value="30s Ribosomal Protein S19, Chain A"/>
    <property type="match status" value="1"/>
</dbReference>
<dbReference type="SUPFAM" id="SSF54570">
    <property type="entry name" value="Ribosomal protein S19"/>
    <property type="match status" value="1"/>
</dbReference>
<dbReference type="GO" id="GO:0000028">
    <property type="term" value="P:ribosomal small subunit assembly"/>
    <property type="evidence" value="ECO:0007669"/>
    <property type="project" value="TreeGrafter"/>
</dbReference>
<dbReference type="PRINTS" id="PR00975">
    <property type="entry name" value="RIBOSOMALS19"/>
</dbReference>
<dbReference type="HAMAP" id="MF_00531">
    <property type="entry name" value="Ribosomal_uS19"/>
    <property type="match status" value="1"/>
</dbReference>
<evidence type="ECO:0000256" key="6">
    <source>
        <dbReference type="ARBA" id="ARBA00035253"/>
    </source>
</evidence>
<keyword evidence="9" id="KW-0934">Plastid</keyword>
<dbReference type="InterPro" id="IPR005732">
    <property type="entry name" value="Ribosomal_uS19_bac-type"/>
</dbReference>
<dbReference type="RefSeq" id="YP_010117083.1">
    <property type="nucleotide sequence ID" value="NC_056103.1"/>
</dbReference>
<keyword evidence="3 7" id="KW-0694">RNA-binding</keyword>
<dbReference type="GO" id="GO:0003735">
    <property type="term" value="F:structural constituent of ribosome"/>
    <property type="evidence" value="ECO:0007669"/>
    <property type="project" value="InterPro"/>
</dbReference>
<dbReference type="PROSITE" id="PS00323">
    <property type="entry name" value="RIBOSOMAL_S19"/>
    <property type="match status" value="1"/>
</dbReference>
<dbReference type="GO" id="GO:0006412">
    <property type="term" value="P:translation"/>
    <property type="evidence" value="ECO:0007669"/>
    <property type="project" value="UniProtKB-UniRule"/>
</dbReference>
<comment type="function">
    <text evidence="7">Protein S19 forms a complex with S13 that binds strongly to the 16S ribosomal RNA.</text>
</comment>
<dbReference type="PANTHER" id="PTHR11880:SF8">
    <property type="entry name" value="SMALL RIBOSOMAL SUBUNIT PROTEIN US19M"/>
    <property type="match status" value="1"/>
</dbReference>
<sequence length="102" mass="12120">MIKNLKKIPFIYYKLLKKYNYNKSIKVKNSIKTWSKGSVILPCMINSTFTIYNGKQHISLVITDEHIGYKLGEFIPTKFFYSHIKKEKKLQLIQNNKNFSKK</sequence>
<keyword evidence="2 7" id="KW-0699">rRNA-binding</keyword>
<evidence type="ECO:0000256" key="8">
    <source>
        <dbReference type="RuleBase" id="RU003485"/>
    </source>
</evidence>
<keyword evidence="5 7" id="KW-0687">Ribonucleoprotein</keyword>
<dbReference type="PIRSF" id="PIRSF002144">
    <property type="entry name" value="Ribosomal_S19"/>
    <property type="match status" value="1"/>
</dbReference>
<protein>
    <recommendedName>
        <fullName evidence="6 7">Small ribosomal subunit protein uS19c</fullName>
    </recommendedName>
</protein>
<dbReference type="GO" id="GO:0019843">
    <property type="term" value="F:rRNA binding"/>
    <property type="evidence" value="ECO:0007669"/>
    <property type="project" value="UniProtKB-UniRule"/>
</dbReference>
<keyword evidence="9" id="KW-0150">Chloroplast</keyword>
<dbReference type="GeneID" id="65316638"/>
<evidence type="ECO:0000256" key="1">
    <source>
        <dbReference type="ARBA" id="ARBA00007345"/>
    </source>
</evidence>
<evidence type="ECO:0000313" key="9">
    <source>
        <dbReference type="EMBL" id="QPM99323.1"/>
    </source>
</evidence>
<geneLocation type="chloroplast" evidence="9"/>
<proteinExistence type="inferred from homology"/>
<comment type="similarity">
    <text evidence="1 7 8">Belongs to the universal ribosomal protein uS19 family.</text>
</comment>
<reference evidence="9" key="1">
    <citation type="journal article" date="2021" name="Front. Plant Sci.">
        <title>Highly Reduced Plastid Genomes of the Non-photosynthetic Dictyochophyceans Pteridomonas spp. (Ochrophyta, SAR) Are Retained for tRNA-Glu-Based Organellar Heme Biosynthesis.</title>
        <authorList>
            <person name="Kayama M."/>
            <person name="Maciszewski K."/>
            <person name="Yabuki A."/>
            <person name="Miyashita H."/>
            <person name="Karnkowska A."/>
            <person name="Kamikawa R."/>
        </authorList>
    </citation>
    <scope>NUCLEOTIDE SEQUENCE</scope>
    <source>
        <strain evidence="9">NY0221</strain>
    </source>
</reference>
<dbReference type="NCBIfam" id="TIGR01050">
    <property type="entry name" value="rpsS_bact"/>
    <property type="match status" value="1"/>
</dbReference>